<dbReference type="Gramene" id="Pp3c18_1950V3.3">
    <property type="protein sequence ID" value="Pp3c18_1950V3.3"/>
    <property type="gene ID" value="Pp3c18_1950"/>
</dbReference>
<sequence>MAQVCAKWLKQSPPVNQIYPIYTNPASGKQLVFNHKLQKIFRCTKIFYLAAVLIGFSFLACVVIFNEKSFRRSFVEVISGPLEVEACRLTKTHCSRGGGKALPKGIIVETSDLHMRSLGFEEKDKVQTPMTKNLLAMAVGIKQKKVADEIVQKFPLANYTIMLFHYDGVVDQWHDLPWSNYSIHIVALHQTKWWFAKRFMHPDIVAQYNYVFLWDEDLGVENFHADKYIEIMETEGLEISQPALDGASLDIHHVITRRQPSKRVHKNILLNRGSTVCTNESNGPPCAGYVEVMAPVFSKAAWRCVWYMIQNDLVHGWGIDFKVGYCSQGLRSEKVGIIDAEYVLHKGIPSLGGPLSNNTLDSESQGTGVEKPHSLRRQVRKRSGEEMTTFLKRWKRAVKEDSTWSDPYKAVNDSSANYHIVR</sequence>
<keyword evidence="5" id="KW-1185">Reference proteome</keyword>
<dbReference type="OMA" id="CGFKMRQ"/>
<evidence type="ECO:0000313" key="3">
    <source>
        <dbReference type="EMBL" id="PNR34732.1"/>
    </source>
</evidence>
<reference evidence="4" key="3">
    <citation type="submission" date="2020-12" db="UniProtKB">
        <authorList>
            <consortium name="EnsemblPlants"/>
        </authorList>
    </citation>
    <scope>IDENTIFICATION</scope>
</reference>
<dbReference type="KEGG" id="ppp:112295508"/>
<keyword evidence="2" id="KW-0812">Transmembrane</keyword>
<dbReference type="FunCoup" id="A0A2K1IZM4">
    <property type="interactions" value="636"/>
</dbReference>
<dbReference type="GeneID" id="112295508"/>
<dbReference type="RefSeq" id="XP_024402986.1">
    <property type="nucleotide sequence ID" value="XM_024547218.2"/>
</dbReference>
<dbReference type="Gramene" id="Pp3c18_1950V3.5">
    <property type="protein sequence ID" value="Pp3c18_1950V3.5"/>
    <property type="gene ID" value="Pp3c18_1950"/>
</dbReference>
<dbReference type="RefSeq" id="XP_024402985.1">
    <property type="nucleotide sequence ID" value="XM_024547217.2"/>
</dbReference>
<dbReference type="Gramene" id="Pp3c18_1950V3.1">
    <property type="protein sequence ID" value="Pp3c18_1950V3.1"/>
    <property type="gene ID" value="Pp3c18_1950"/>
</dbReference>
<reference evidence="3 5" key="1">
    <citation type="journal article" date="2008" name="Science">
        <title>The Physcomitrella genome reveals evolutionary insights into the conquest of land by plants.</title>
        <authorList>
            <person name="Rensing S."/>
            <person name="Lang D."/>
            <person name="Zimmer A."/>
            <person name="Terry A."/>
            <person name="Salamov A."/>
            <person name="Shapiro H."/>
            <person name="Nishiyama T."/>
            <person name="Perroud P.-F."/>
            <person name="Lindquist E."/>
            <person name="Kamisugi Y."/>
            <person name="Tanahashi T."/>
            <person name="Sakakibara K."/>
            <person name="Fujita T."/>
            <person name="Oishi K."/>
            <person name="Shin-I T."/>
            <person name="Kuroki Y."/>
            <person name="Toyoda A."/>
            <person name="Suzuki Y."/>
            <person name="Hashimoto A."/>
            <person name="Yamaguchi K."/>
            <person name="Sugano A."/>
            <person name="Kohara Y."/>
            <person name="Fujiyama A."/>
            <person name="Anterola A."/>
            <person name="Aoki S."/>
            <person name="Ashton N."/>
            <person name="Barbazuk W.B."/>
            <person name="Barker E."/>
            <person name="Bennetzen J."/>
            <person name="Bezanilla M."/>
            <person name="Blankenship R."/>
            <person name="Cho S.H."/>
            <person name="Dutcher S."/>
            <person name="Estelle M."/>
            <person name="Fawcett J.A."/>
            <person name="Gundlach H."/>
            <person name="Hanada K."/>
            <person name="Heyl A."/>
            <person name="Hicks K.A."/>
            <person name="Hugh J."/>
            <person name="Lohr M."/>
            <person name="Mayer K."/>
            <person name="Melkozernov A."/>
            <person name="Murata T."/>
            <person name="Nelson D."/>
            <person name="Pils B."/>
            <person name="Prigge M."/>
            <person name="Reiss B."/>
            <person name="Renner T."/>
            <person name="Rombauts S."/>
            <person name="Rushton P."/>
            <person name="Sanderfoot A."/>
            <person name="Schween G."/>
            <person name="Shiu S.-H."/>
            <person name="Stueber K."/>
            <person name="Theodoulou F.L."/>
            <person name="Tu H."/>
            <person name="Van de Peer Y."/>
            <person name="Verrier P.J."/>
            <person name="Waters E."/>
            <person name="Wood A."/>
            <person name="Yang L."/>
            <person name="Cove D."/>
            <person name="Cuming A."/>
            <person name="Hasebe M."/>
            <person name="Lucas S."/>
            <person name="Mishler D.B."/>
            <person name="Reski R."/>
            <person name="Grigoriev I."/>
            <person name="Quatrano R.S."/>
            <person name="Boore J.L."/>
        </authorList>
    </citation>
    <scope>NUCLEOTIDE SEQUENCE [LARGE SCALE GENOMIC DNA]</scope>
    <source>
        <strain evidence="4 5">cv. Gransden 2004</strain>
    </source>
</reference>
<keyword evidence="2" id="KW-0472">Membrane</keyword>
<evidence type="ECO:0000256" key="2">
    <source>
        <dbReference type="SAM" id="Phobius"/>
    </source>
</evidence>
<dbReference type="EnsemblPlants" id="Pp3c18_1950V3.4">
    <property type="protein sequence ID" value="Pp3c18_1950V3.4"/>
    <property type="gene ID" value="Pp3c18_1950"/>
</dbReference>
<dbReference type="EnsemblPlants" id="Pp3c18_1950V3.2">
    <property type="protein sequence ID" value="Pp3c18_1950V3.2"/>
    <property type="gene ID" value="Pp3c18_1950"/>
</dbReference>
<feature type="compositionally biased region" description="Polar residues" evidence="1">
    <location>
        <begin position="355"/>
        <end position="367"/>
    </location>
</feature>
<evidence type="ECO:0000313" key="4">
    <source>
        <dbReference type="EnsemblPlants" id="Pp3c18_1950V3.1"/>
    </source>
</evidence>
<dbReference type="Gramene" id="Pp3c18_1950V3.4">
    <property type="protein sequence ID" value="Pp3c18_1950V3.4"/>
    <property type="gene ID" value="Pp3c18_1950"/>
</dbReference>
<dbReference type="PaxDb" id="3218-PP1S17_316V6.1"/>
<dbReference type="Gramene" id="Pp3c18_1950V3.2">
    <property type="protein sequence ID" value="Pp3c18_1950V3.2"/>
    <property type="gene ID" value="Pp3c18_1950"/>
</dbReference>
<dbReference type="EnsemblPlants" id="Pp3c18_1950V3.1">
    <property type="protein sequence ID" value="Pp3c18_1950V3.1"/>
    <property type="gene ID" value="Pp3c18_1950"/>
</dbReference>
<organism evidence="3">
    <name type="scientific">Physcomitrium patens</name>
    <name type="common">Spreading-leaved earth moss</name>
    <name type="synonym">Physcomitrella patens</name>
    <dbReference type="NCBI Taxonomy" id="3218"/>
    <lineage>
        <taxon>Eukaryota</taxon>
        <taxon>Viridiplantae</taxon>
        <taxon>Streptophyta</taxon>
        <taxon>Embryophyta</taxon>
        <taxon>Bryophyta</taxon>
        <taxon>Bryophytina</taxon>
        <taxon>Bryopsida</taxon>
        <taxon>Funariidae</taxon>
        <taxon>Funariales</taxon>
        <taxon>Funariaceae</taxon>
        <taxon>Physcomitrium</taxon>
    </lineage>
</organism>
<dbReference type="RefSeq" id="XP_024402988.1">
    <property type="nucleotide sequence ID" value="XM_024547220.2"/>
</dbReference>
<evidence type="ECO:0000256" key="1">
    <source>
        <dbReference type="SAM" id="MobiDB-lite"/>
    </source>
</evidence>
<evidence type="ECO:0000313" key="5">
    <source>
        <dbReference type="Proteomes" id="UP000006727"/>
    </source>
</evidence>
<dbReference type="Pfam" id="PF05212">
    <property type="entry name" value="DUF707"/>
    <property type="match status" value="1"/>
</dbReference>
<protein>
    <submittedName>
        <fullName evidence="3 4">Uncharacterized protein</fullName>
    </submittedName>
</protein>
<accession>A0A2K1IZM4</accession>
<proteinExistence type="predicted"/>
<dbReference type="InterPro" id="IPR007877">
    <property type="entry name" value="DUF707"/>
</dbReference>
<dbReference type="OrthoDB" id="9985979at2759"/>
<dbReference type="EMBL" id="ABEU02000018">
    <property type="protein sequence ID" value="PNR34732.1"/>
    <property type="molecule type" value="Genomic_DNA"/>
</dbReference>
<dbReference type="AlphaFoldDB" id="A0A2K1IZM4"/>
<feature type="region of interest" description="Disordered" evidence="1">
    <location>
        <begin position="354"/>
        <end position="383"/>
    </location>
</feature>
<dbReference type="EnsemblPlants" id="Pp3c18_1950V3.5">
    <property type="protein sequence ID" value="Pp3c18_1950V3.5"/>
    <property type="gene ID" value="Pp3c18_1950"/>
</dbReference>
<dbReference type="EnsemblPlants" id="Pp3c18_1950V3.3">
    <property type="protein sequence ID" value="Pp3c18_1950V3.3"/>
    <property type="gene ID" value="Pp3c18_1950"/>
</dbReference>
<name>A0A2K1IZM4_PHYPA</name>
<gene>
    <name evidence="4" type="primary">LOC112295508</name>
    <name evidence="3" type="ORF">PHYPA_022630</name>
</gene>
<dbReference type="PANTHER" id="PTHR31210:SF47">
    <property type="entry name" value="OS07G0564800 PROTEIN"/>
    <property type="match status" value="1"/>
</dbReference>
<dbReference type="PANTHER" id="PTHR31210">
    <property type="entry name" value="OS06G0731900 PROTEIN"/>
    <property type="match status" value="1"/>
</dbReference>
<dbReference type="RefSeq" id="XP_024402987.1">
    <property type="nucleotide sequence ID" value="XM_024547219.2"/>
</dbReference>
<reference evidence="3 5" key="2">
    <citation type="journal article" date="2018" name="Plant J.">
        <title>The Physcomitrella patens chromosome-scale assembly reveals moss genome structure and evolution.</title>
        <authorList>
            <person name="Lang D."/>
            <person name="Ullrich K.K."/>
            <person name="Murat F."/>
            <person name="Fuchs J."/>
            <person name="Jenkins J."/>
            <person name="Haas F.B."/>
            <person name="Piednoel M."/>
            <person name="Gundlach H."/>
            <person name="Van Bel M."/>
            <person name="Meyberg R."/>
            <person name="Vives C."/>
            <person name="Morata J."/>
            <person name="Symeonidi A."/>
            <person name="Hiss M."/>
            <person name="Muchero W."/>
            <person name="Kamisugi Y."/>
            <person name="Saleh O."/>
            <person name="Blanc G."/>
            <person name="Decker E.L."/>
            <person name="van Gessel N."/>
            <person name="Grimwood J."/>
            <person name="Hayes R.D."/>
            <person name="Graham S.W."/>
            <person name="Gunter L.E."/>
            <person name="McDaniel S.F."/>
            <person name="Hoernstein S.N.W."/>
            <person name="Larsson A."/>
            <person name="Li F.W."/>
            <person name="Perroud P.F."/>
            <person name="Phillips J."/>
            <person name="Ranjan P."/>
            <person name="Rokshar D.S."/>
            <person name="Rothfels C.J."/>
            <person name="Schneider L."/>
            <person name="Shu S."/>
            <person name="Stevenson D.W."/>
            <person name="Thummler F."/>
            <person name="Tillich M."/>
            <person name="Villarreal Aguilar J.C."/>
            <person name="Widiez T."/>
            <person name="Wong G.K."/>
            <person name="Wymore A."/>
            <person name="Zhang Y."/>
            <person name="Zimmer A.D."/>
            <person name="Quatrano R.S."/>
            <person name="Mayer K.F.X."/>
            <person name="Goodstein D."/>
            <person name="Casacuberta J.M."/>
            <person name="Vandepoele K."/>
            <person name="Reski R."/>
            <person name="Cuming A.C."/>
            <person name="Tuskan G.A."/>
            <person name="Maumus F."/>
            <person name="Salse J."/>
            <person name="Schmutz J."/>
            <person name="Rensing S.A."/>
        </authorList>
    </citation>
    <scope>NUCLEOTIDE SEQUENCE [LARGE SCALE GENOMIC DNA]</scope>
    <source>
        <strain evidence="4 5">cv. Gransden 2004</strain>
    </source>
</reference>
<dbReference type="Proteomes" id="UP000006727">
    <property type="component" value="Chromosome 18"/>
</dbReference>
<keyword evidence="2" id="KW-1133">Transmembrane helix</keyword>
<feature type="transmembrane region" description="Helical" evidence="2">
    <location>
        <begin position="46"/>
        <end position="65"/>
    </location>
</feature>